<evidence type="ECO:0000313" key="2">
    <source>
        <dbReference type="Proteomes" id="UP000471521"/>
    </source>
</evidence>
<dbReference type="SUPFAM" id="SSF53756">
    <property type="entry name" value="UDP-Glycosyltransferase/glycogen phosphorylase"/>
    <property type="match status" value="1"/>
</dbReference>
<dbReference type="AlphaFoldDB" id="A0A6B0SBJ9"/>
<dbReference type="GO" id="GO:0016757">
    <property type="term" value="F:glycosyltransferase activity"/>
    <property type="evidence" value="ECO:0007669"/>
    <property type="project" value="TreeGrafter"/>
</dbReference>
<proteinExistence type="predicted"/>
<sequence length="348" mass="38674">MGSNIGVFVGSASSFNIIRAAENIGQALSEEFSVHLVSTKKSFAEEVSHSYEQYHGTTENSSTLGEISALRSYIESWKPDALFQITEPPIHGTIVGCFAAVYDIPFVYRYSGDRFYEYRDSLGFDKIVHFGLNNVLGRTPLVLAEACVALGPTGNSRLVRRGVPEENIRIIPPIVNKGQFSPDGSCIRFDTDRHVGLFVGRLSRRKGKEIIERNLPKILDRRSDLQFVFIGEQTDHFTVPPHCGDNITFVGSVPPEEVPKYYRASSFMIHPSLSEGVPRAVLEANAAGVPTIARDVGDVGYVTDNTFTTESEFVNLVCDFESLQPNSVDRFTADRVKPDYARLFHKII</sequence>
<keyword evidence="2" id="KW-1185">Reference proteome</keyword>
<dbReference type="Gene3D" id="3.40.50.2000">
    <property type="entry name" value="Glycogen Phosphorylase B"/>
    <property type="match status" value="2"/>
</dbReference>
<dbReference type="OrthoDB" id="131038at2157"/>
<evidence type="ECO:0000313" key="1">
    <source>
        <dbReference type="EMBL" id="MXR19084.1"/>
    </source>
</evidence>
<keyword evidence="1" id="KW-0808">Transferase</keyword>
<dbReference type="EMBL" id="WUUU01000001">
    <property type="protein sequence ID" value="MXR19084.1"/>
    <property type="molecule type" value="Genomic_DNA"/>
</dbReference>
<organism evidence="1 2">
    <name type="scientific">Halobacterium bonnevillei</name>
    <dbReference type="NCBI Taxonomy" id="2692200"/>
    <lineage>
        <taxon>Archaea</taxon>
        <taxon>Methanobacteriati</taxon>
        <taxon>Methanobacteriota</taxon>
        <taxon>Stenosarchaea group</taxon>
        <taxon>Halobacteria</taxon>
        <taxon>Halobacteriales</taxon>
        <taxon>Halobacteriaceae</taxon>
        <taxon>Halobacterium</taxon>
    </lineage>
</organism>
<dbReference type="PANTHER" id="PTHR45947:SF3">
    <property type="entry name" value="SULFOQUINOVOSYL TRANSFERASE SQD2"/>
    <property type="match status" value="1"/>
</dbReference>
<dbReference type="Pfam" id="PF13692">
    <property type="entry name" value="Glyco_trans_1_4"/>
    <property type="match status" value="1"/>
</dbReference>
<dbReference type="PANTHER" id="PTHR45947">
    <property type="entry name" value="SULFOQUINOVOSYL TRANSFERASE SQD2"/>
    <property type="match status" value="1"/>
</dbReference>
<dbReference type="CDD" id="cd03801">
    <property type="entry name" value="GT4_PimA-like"/>
    <property type="match status" value="1"/>
</dbReference>
<dbReference type="Proteomes" id="UP000471521">
    <property type="component" value="Unassembled WGS sequence"/>
</dbReference>
<dbReference type="InterPro" id="IPR050194">
    <property type="entry name" value="Glycosyltransferase_grp1"/>
</dbReference>
<gene>
    <name evidence="1" type="ORF">GRX66_00110</name>
</gene>
<protein>
    <submittedName>
        <fullName evidence="1">Glycosyltransferase</fullName>
    </submittedName>
</protein>
<comment type="caution">
    <text evidence="1">The sequence shown here is derived from an EMBL/GenBank/DDBJ whole genome shotgun (WGS) entry which is preliminary data.</text>
</comment>
<accession>A0A6B0SBJ9</accession>
<reference evidence="1 2" key="1">
    <citation type="submission" date="2019-12" db="EMBL/GenBank/DDBJ databases">
        <title>Isolation and characterization of three novel carbon monoxide-oxidizing members of Halobacteria from salione crusts and soils.</title>
        <authorList>
            <person name="Myers M.R."/>
            <person name="King G.M."/>
        </authorList>
    </citation>
    <scope>NUCLEOTIDE SEQUENCE [LARGE SCALE GENOMIC DNA]</scope>
    <source>
        <strain evidence="1 2">PCN9</strain>
    </source>
</reference>
<name>A0A6B0SBJ9_9EURY</name>
<dbReference type="RefSeq" id="WP_159524686.1">
    <property type="nucleotide sequence ID" value="NZ_WUUU01000001.1"/>
</dbReference>